<comment type="caution">
    <text evidence="1">The sequence shown here is derived from an EMBL/GenBank/DDBJ whole genome shotgun (WGS) entry which is preliminary data.</text>
</comment>
<gene>
    <name evidence="1" type="ORF">LCGC14_2184110</name>
</gene>
<reference evidence="1" key="1">
    <citation type="journal article" date="2015" name="Nature">
        <title>Complex archaea that bridge the gap between prokaryotes and eukaryotes.</title>
        <authorList>
            <person name="Spang A."/>
            <person name="Saw J.H."/>
            <person name="Jorgensen S.L."/>
            <person name="Zaremba-Niedzwiedzka K."/>
            <person name="Martijn J."/>
            <person name="Lind A.E."/>
            <person name="van Eijk R."/>
            <person name="Schleper C."/>
            <person name="Guy L."/>
            <person name="Ettema T.J."/>
        </authorList>
    </citation>
    <scope>NUCLEOTIDE SEQUENCE</scope>
</reference>
<accession>A0A0F9FYU4</accession>
<protein>
    <submittedName>
        <fullName evidence="1">Uncharacterized protein</fullName>
    </submittedName>
</protein>
<sequence>MEAKHFYSKSLTRRLTIQAPTPFEAGKQAGIREVVEWIRNHYAGGRWKFPTKE</sequence>
<proteinExistence type="predicted"/>
<organism evidence="1">
    <name type="scientific">marine sediment metagenome</name>
    <dbReference type="NCBI Taxonomy" id="412755"/>
    <lineage>
        <taxon>unclassified sequences</taxon>
        <taxon>metagenomes</taxon>
        <taxon>ecological metagenomes</taxon>
    </lineage>
</organism>
<name>A0A0F9FYU4_9ZZZZ</name>
<dbReference type="AlphaFoldDB" id="A0A0F9FYU4"/>
<evidence type="ECO:0000313" key="1">
    <source>
        <dbReference type="EMBL" id="KKL62545.1"/>
    </source>
</evidence>
<dbReference type="EMBL" id="LAZR01028456">
    <property type="protein sequence ID" value="KKL62545.1"/>
    <property type="molecule type" value="Genomic_DNA"/>
</dbReference>